<dbReference type="EMBL" id="BSUK01000001">
    <property type="protein sequence ID" value="GMA23183.1"/>
    <property type="molecule type" value="Genomic_DNA"/>
</dbReference>
<dbReference type="SUPFAM" id="SSF53613">
    <property type="entry name" value="Ribokinase-like"/>
    <property type="match status" value="1"/>
</dbReference>
<name>A0ABQ6HZP5_9MICO</name>
<dbReference type="Pfam" id="PF00294">
    <property type="entry name" value="PfkB"/>
    <property type="match status" value="1"/>
</dbReference>
<keyword evidence="5" id="KW-1185">Reference proteome</keyword>
<dbReference type="InterPro" id="IPR029056">
    <property type="entry name" value="Ribokinase-like"/>
</dbReference>
<keyword evidence="2" id="KW-0418">Kinase</keyword>
<protein>
    <recommendedName>
        <fullName evidence="3">Carbohydrate kinase PfkB domain-containing protein</fullName>
    </recommendedName>
</protein>
<organism evidence="4 5">
    <name type="scientific">Luteimicrobium album</name>
    <dbReference type="NCBI Taxonomy" id="1054550"/>
    <lineage>
        <taxon>Bacteria</taxon>
        <taxon>Bacillati</taxon>
        <taxon>Actinomycetota</taxon>
        <taxon>Actinomycetes</taxon>
        <taxon>Micrococcales</taxon>
        <taxon>Luteimicrobium</taxon>
    </lineage>
</organism>
<dbReference type="Gene3D" id="3.40.1190.20">
    <property type="match status" value="1"/>
</dbReference>
<reference evidence="5" key="1">
    <citation type="journal article" date="2019" name="Int. J. Syst. Evol. Microbiol.">
        <title>The Global Catalogue of Microorganisms (GCM) 10K type strain sequencing project: providing services to taxonomists for standard genome sequencing and annotation.</title>
        <authorList>
            <consortium name="The Broad Institute Genomics Platform"/>
            <consortium name="The Broad Institute Genome Sequencing Center for Infectious Disease"/>
            <person name="Wu L."/>
            <person name="Ma J."/>
        </authorList>
    </citation>
    <scope>NUCLEOTIDE SEQUENCE [LARGE SCALE GENOMIC DNA]</scope>
    <source>
        <strain evidence="5">NBRC 106348</strain>
    </source>
</reference>
<feature type="domain" description="Carbohydrate kinase PfkB" evidence="3">
    <location>
        <begin position="9"/>
        <end position="78"/>
    </location>
</feature>
<comment type="caution">
    <text evidence="4">The sequence shown here is derived from an EMBL/GenBank/DDBJ whole genome shotgun (WGS) entry which is preliminary data.</text>
</comment>
<dbReference type="PANTHER" id="PTHR10584">
    <property type="entry name" value="SUGAR KINASE"/>
    <property type="match status" value="1"/>
</dbReference>
<proteinExistence type="predicted"/>
<keyword evidence="1" id="KW-0808">Transferase</keyword>
<evidence type="ECO:0000256" key="1">
    <source>
        <dbReference type="ARBA" id="ARBA00022679"/>
    </source>
</evidence>
<gene>
    <name evidence="4" type="ORF">GCM10025864_09420</name>
</gene>
<evidence type="ECO:0000259" key="3">
    <source>
        <dbReference type="Pfam" id="PF00294"/>
    </source>
</evidence>
<sequence>MRALAGVTRSTVMTLGGEATLVAAGDDVVEVPVVPVAPVDTTGAGDCFAGTVASRLAAGATLADAVRAGNETASALIAVPRSER</sequence>
<dbReference type="InterPro" id="IPR011611">
    <property type="entry name" value="PfkB_dom"/>
</dbReference>
<evidence type="ECO:0000313" key="4">
    <source>
        <dbReference type="EMBL" id="GMA23183.1"/>
    </source>
</evidence>
<evidence type="ECO:0000313" key="5">
    <source>
        <dbReference type="Proteomes" id="UP001157091"/>
    </source>
</evidence>
<accession>A0ABQ6HZP5</accession>
<dbReference type="PANTHER" id="PTHR10584:SF166">
    <property type="entry name" value="RIBOKINASE"/>
    <property type="match status" value="1"/>
</dbReference>
<evidence type="ECO:0000256" key="2">
    <source>
        <dbReference type="ARBA" id="ARBA00022777"/>
    </source>
</evidence>
<dbReference type="Proteomes" id="UP001157091">
    <property type="component" value="Unassembled WGS sequence"/>
</dbReference>